<feature type="binding site" evidence="7">
    <location>
        <position position="251"/>
    </location>
    <ligand>
        <name>L-aspartate</name>
        <dbReference type="ChEBI" id="CHEBI:29991"/>
    </ligand>
</feature>
<evidence type="ECO:0000256" key="3">
    <source>
        <dbReference type="ARBA" id="ARBA00022679"/>
    </source>
</evidence>
<evidence type="ECO:0000256" key="1">
    <source>
        <dbReference type="ARBA" id="ARBA00004852"/>
    </source>
</evidence>
<evidence type="ECO:0000259" key="10">
    <source>
        <dbReference type="Pfam" id="PF02729"/>
    </source>
</evidence>
<proteinExistence type="inferred from homology"/>
<evidence type="ECO:0000256" key="5">
    <source>
        <dbReference type="ARBA" id="ARBA00043884"/>
    </source>
</evidence>
<dbReference type="GO" id="GO:0004070">
    <property type="term" value="F:aspartate carbamoyltransferase activity"/>
    <property type="evidence" value="ECO:0007669"/>
    <property type="project" value="UniProtKB-UniRule"/>
</dbReference>
<dbReference type="SUPFAM" id="SSF53671">
    <property type="entry name" value="Aspartate/ornithine carbamoyltransferase"/>
    <property type="match status" value="1"/>
</dbReference>
<keyword evidence="3 7" id="KW-0808">Transferase</keyword>
<dbReference type="InterPro" id="IPR006132">
    <property type="entry name" value="Asp/Orn_carbamoyltranf_P-bd"/>
</dbReference>
<feature type="binding site" evidence="7">
    <location>
        <position position="166"/>
    </location>
    <ligand>
        <name>carbamoyl phosphate</name>
        <dbReference type="ChEBI" id="CHEBI:58228"/>
    </ligand>
</feature>
<feature type="binding site" evidence="7">
    <location>
        <position position="89"/>
    </location>
    <ligand>
        <name>carbamoyl phosphate</name>
        <dbReference type="ChEBI" id="CHEBI:58228"/>
    </ligand>
</feature>
<accession>A0A8J3B822</accession>
<name>A0A8J3B822_9BACI</name>
<comment type="catalytic activity">
    <reaction evidence="6 7">
        <text>carbamoyl phosphate + L-aspartate = N-carbamoyl-L-aspartate + phosphate + H(+)</text>
        <dbReference type="Rhea" id="RHEA:20013"/>
        <dbReference type="ChEBI" id="CHEBI:15378"/>
        <dbReference type="ChEBI" id="CHEBI:29991"/>
        <dbReference type="ChEBI" id="CHEBI:32814"/>
        <dbReference type="ChEBI" id="CHEBI:43474"/>
        <dbReference type="ChEBI" id="CHEBI:58228"/>
        <dbReference type="EC" id="2.1.3.2"/>
    </reaction>
</comment>
<dbReference type="PRINTS" id="PR00100">
    <property type="entry name" value="AOTCASE"/>
</dbReference>
<dbReference type="Pfam" id="PF00185">
    <property type="entry name" value="OTCace"/>
    <property type="match status" value="1"/>
</dbReference>
<keyword evidence="12" id="KW-1185">Reference proteome</keyword>
<dbReference type="UniPathway" id="UPA00070">
    <property type="reaction ID" value="UER00116"/>
</dbReference>
<dbReference type="GO" id="GO:0006520">
    <property type="term" value="P:amino acid metabolic process"/>
    <property type="evidence" value="ECO:0007669"/>
    <property type="project" value="InterPro"/>
</dbReference>
<dbReference type="PANTHER" id="PTHR45753:SF6">
    <property type="entry name" value="ASPARTATE CARBAMOYLTRANSFERASE"/>
    <property type="match status" value="1"/>
</dbReference>
<feature type="region of interest" description="Disordered" evidence="8">
    <location>
        <begin position="1"/>
        <end position="41"/>
    </location>
</feature>
<feature type="binding site" evidence="7">
    <location>
        <position position="291"/>
    </location>
    <ligand>
        <name>carbamoyl phosphate</name>
        <dbReference type="ChEBI" id="CHEBI:58228"/>
    </ligand>
</feature>
<evidence type="ECO:0000313" key="11">
    <source>
        <dbReference type="EMBL" id="GGJ92098.1"/>
    </source>
</evidence>
<dbReference type="GO" id="GO:0044205">
    <property type="term" value="P:'de novo' UMP biosynthetic process"/>
    <property type="evidence" value="ECO:0007669"/>
    <property type="project" value="UniProtKB-UniRule"/>
</dbReference>
<comment type="pathway">
    <text evidence="1 7">Pyrimidine metabolism; UMP biosynthesis via de novo pathway; (S)-dihydroorotate from bicarbonate: step 2/3.</text>
</comment>
<feature type="domain" description="Aspartate/ornithine carbamoyltransferase carbamoyl-P binding" evidence="10">
    <location>
        <begin position="40"/>
        <end position="179"/>
    </location>
</feature>
<dbReference type="EMBL" id="BMOF01000002">
    <property type="protein sequence ID" value="GGJ92098.1"/>
    <property type="molecule type" value="Genomic_DNA"/>
</dbReference>
<evidence type="ECO:0000256" key="8">
    <source>
        <dbReference type="SAM" id="MobiDB-lite"/>
    </source>
</evidence>
<protein>
    <recommendedName>
        <fullName evidence="7">Aspartate carbamoyltransferase</fullName>
        <ecNumber evidence="7">2.1.3.2</ecNumber>
    </recommendedName>
    <alternativeName>
        <fullName evidence="7">Aspartate transcarbamylase</fullName>
        <shortName evidence="7">ATCase</shortName>
    </alternativeName>
</protein>
<dbReference type="EC" id="2.1.3.2" evidence="7"/>
<comment type="function">
    <text evidence="5 7">Catalyzes the condensation of carbamoyl phosphate and aspartate to form carbamoyl aspartate and inorganic phosphate, the committed step in the de novo pyrimidine nucleotide biosynthesis pathway.</text>
</comment>
<dbReference type="NCBIfam" id="NF002032">
    <property type="entry name" value="PRK00856.1"/>
    <property type="match status" value="1"/>
</dbReference>
<feature type="binding site" evidence="7">
    <location>
        <position position="169"/>
    </location>
    <ligand>
        <name>carbamoyl phosphate</name>
        <dbReference type="ChEBI" id="CHEBI:58228"/>
    </ligand>
</feature>
<evidence type="ECO:0000256" key="2">
    <source>
        <dbReference type="ARBA" id="ARBA00008896"/>
    </source>
</evidence>
<evidence type="ECO:0000313" key="12">
    <source>
        <dbReference type="Proteomes" id="UP000637720"/>
    </source>
</evidence>
<evidence type="ECO:0000259" key="9">
    <source>
        <dbReference type="Pfam" id="PF00185"/>
    </source>
</evidence>
<evidence type="ECO:0000256" key="6">
    <source>
        <dbReference type="ARBA" id="ARBA00048859"/>
    </source>
</evidence>
<feature type="binding site" evidence="7">
    <location>
        <position position="292"/>
    </location>
    <ligand>
        <name>carbamoyl phosphate</name>
        <dbReference type="ChEBI" id="CHEBI:58228"/>
    </ligand>
</feature>
<comment type="subunit">
    <text evidence="7">Heterododecamer (2C3:3R2) of six catalytic PyrB chains organized as two trimers (C3), and six regulatory PyrI chains organized as three dimers (R2).</text>
</comment>
<dbReference type="Gene3D" id="3.40.50.1370">
    <property type="entry name" value="Aspartate/ornithine carbamoyltransferase"/>
    <property type="match status" value="2"/>
</dbReference>
<dbReference type="PROSITE" id="PS00097">
    <property type="entry name" value="CARBAMOYLTRANSFERASE"/>
    <property type="match status" value="1"/>
</dbReference>
<dbReference type="InterPro" id="IPR006131">
    <property type="entry name" value="Asp_carbamoyltransf_Asp/Orn-bd"/>
</dbReference>
<feature type="binding site" evidence="7">
    <location>
        <position position="88"/>
    </location>
    <ligand>
        <name>carbamoyl phosphate</name>
        <dbReference type="ChEBI" id="CHEBI:58228"/>
    </ligand>
</feature>
<comment type="similarity">
    <text evidence="2 7">Belongs to the aspartate/ornithine carbamoyltransferase superfamily. ATCase family.</text>
</comment>
<dbReference type="RefSeq" id="WP_188816568.1">
    <property type="nucleotide sequence ID" value="NZ_BMOF01000002.1"/>
</dbReference>
<organism evidence="11 12">
    <name type="scientific">Calditerricola satsumensis</name>
    <dbReference type="NCBI Taxonomy" id="373054"/>
    <lineage>
        <taxon>Bacteria</taxon>
        <taxon>Bacillati</taxon>
        <taxon>Bacillota</taxon>
        <taxon>Bacilli</taxon>
        <taxon>Bacillales</taxon>
        <taxon>Bacillaceae</taxon>
        <taxon>Calditerricola</taxon>
    </lineage>
</organism>
<dbReference type="AlphaFoldDB" id="A0A8J3B822"/>
<feature type="binding site" evidence="7">
    <location>
        <position position="138"/>
    </location>
    <ligand>
        <name>carbamoyl phosphate</name>
        <dbReference type="ChEBI" id="CHEBI:58228"/>
    </ligand>
</feature>
<dbReference type="HAMAP" id="MF_00001">
    <property type="entry name" value="Asp_carb_tr"/>
    <property type="match status" value="1"/>
</dbReference>
<dbReference type="GO" id="GO:0016597">
    <property type="term" value="F:amino acid binding"/>
    <property type="evidence" value="ECO:0007669"/>
    <property type="project" value="InterPro"/>
</dbReference>
<dbReference type="PANTHER" id="PTHR45753">
    <property type="entry name" value="ORNITHINE CARBAMOYLTRANSFERASE, MITOCHONDRIAL"/>
    <property type="match status" value="1"/>
</dbReference>
<reference evidence="11" key="1">
    <citation type="journal article" date="2014" name="Int. J. Syst. Evol. Microbiol.">
        <title>Complete genome sequence of Corynebacterium casei LMG S-19264T (=DSM 44701T), isolated from a smear-ripened cheese.</title>
        <authorList>
            <consortium name="US DOE Joint Genome Institute (JGI-PGF)"/>
            <person name="Walter F."/>
            <person name="Albersmeier A."/>
            <person name="Kalinowski J."/>
            <person name="Ruckert C."/>
        </authorList>
    </citation>
    <scope>NUCLEOTIDE SEQUENCE</scope>
    <source>
        <strain evidence="11">JCM 14719</strain>
    </source>
</reference>
<dbReference type="GO" id="GO:0005829">
    <property type="term" value="C:cytosol"/>
    <property type="evidence" value="ECO:0007669"/>
    <property type="project" value="TreeGrafter"/>
</dbReference>
<reference evidence="11" key="2">
    <citation type="submission" date="2020-09" db="EMBL/GenBank/DDBJ databases">
        <authorList>
            <person name="Sun Q."/>
            <person name="Ohkuma M."/>
        </authorList>
    </citation>
    <scope>NUCLEOTIDE SEQUENCE</scope>
    <source>
        <strain evidence="11">JCM 14719</strain>
    </source>
</reference>
<comment type="caution">
    <text evidence="11">The sequence shown here is derived from an EMBL/GenBank/DDBJ whole genome shotgun (WGS) entry which is preliminary data.</text>
</comment>
<dbReference type="PRINTS" id="PR00101">
    <property type="entry name" value="ATCASE"/>
</dbReference>
<keyword evidence="4 7" id="KW-0665">Pyrimidine biosynthesis</keyword>
<feature type="domain" description="Aspartate/ornithine carbamoyltransferase Asp/Orn-binding" evidence="9">
    <location>
        <begin position="185"/>
        <end position="327"/>
    </location>
</feature>
<evidence type="ECO:0000256" key="4">
    <source>
        <dbReference type="ARBA" id="ARBA00022975"/>
    </source>
</evidence>
<dbReference type="InterPro" id="IPR036901">
    <property type="entry name" value="Asp/Orn_carbamoylTrfase_sf"/>
</dbReference>
<feature type="binding site" evidence="7">
    <location>
        <position position="116"/>
    </location>
    <ligand>
        <name>L-aspartate</name>
        <dbReference type="ChEBI" id="CHEBI:29991"/>
    </ligand>
</feature>
<gene>
    <name evidence="7 11" type="primary">pyrB</name>
    <name evidence="11" type="ORF">GCM10007043_02240</name>
</gene>
<evidence type="ECO:0000256" key="7">
    <source>
        <dbReference type="HAMAP-Rule" id="MF_00001"/>
    </source>
</evidence>
<dbReference type="Proteomes" id="UP000637720">
    <property type="component" value="Unassembled WGS sequence"/>
</dbReference>
<dbReference type="InterPro" id="IPR006130">
    <property type="entry name" value="Asp/Orn_carbamoylTrfase"/>
</dbReference>
<feature type="binding site" evidence="7">
    <location>
        <position position="199"/>
    </location>
    <ligand>
        <name>L-aspartate</name>
        <dbReference type="ChEBI" id="CHEBI:29991"/>
    </ligand>
</feature>
<sequence>MATAIRNPRPNPAPDRRHPVDPAAAPARGGPSNGKAGGHDLIGLKELSPEAICALLDRAQWWAEHPHARSDALRGRFVANLFFEPSTRTRFSFEVAARRLGADVLNFSAATSSVQKGESLYDTLRTLEAMGVEAAVVRLAEPGVLAELAPRLAMRLVNAGDGANEHPTQALLDMLTIRQRFGRLEGLTVAIIGDIAHSRVARSNLYGLTKFGARVLFAGPEPLLWHGHGGLAEVVSVDEAVEAADVVMMLRVQRERHVDPAAVPEDYLARYGLTVERARRMKPHAVILHPAPVNRGVEIADELVEDPRALIFRQVENGVAVRMAVLERAVQGGDAGWAS</sequence>
<dbReference type="NCBIfam" id="TIGR00670">
    <property type="entry name" value="asp_carb_tr"/>
    <property type="match status" value="1"/>
</dbReference>
<dbReference type="GO" id="GO:0006207">
    <property type="term" value="P:'de novo' pyrimidine nucleobase biosynthetic process"/>
    <property type="evidence" value="ECO:0007669"/>
    <property type="project" value="InterPro"/>
</dbReference>
<dbReference type="Pfam" id="PF02729">
    <property type="entry name" value="OTCace_N"/>
    <property type="match status" value="1"/>
</dbReference>
<dbReference type="InterPro" id="IPR002082">
    <property type="entry name" value="Asp_carbamoyltransf"/>
</dbReference>